<dbReference type="CDD" id="cd01483">
    <property type="entry name" value="E1_enzyme_family"/>
    <property type="match status" value="1"/>
</dbReference>
<evidence type="ECO:0000313" key="3">
    <source>
        <dbReference type="Proteomes" id="UP001204615"/>
    </source>
</evidence>
<feature type="domain" description="THIF-type NAD/FAD binding fold" evidence="1">
    <location>
        <begin position="312"/>
        <end position="471"/>
    </location>
</feature>
<sequence length="571" mass="62568">MPPWWERFPARWEQEQQALRDQGISFEIDPAALAAGQLILRLTGFPAEHPIELHCTYPVSYPYFAPQVVAPSLELQRHQTPSTKQLCLLDRSGDRWLPATDTLASLLAEKLPEVLASQPDEPDGDQIFEAKEGEPITVYLNPEPGSFVGFPAFALEAVGERGSLRVGVEGFRPFRATTLEITNVNGQLIAFSDARQQASYPGPQVVQGRWVRLPRRPSFGDAAFYYRLAIEACSDLAQPAWQKPWGEKGPRVDLIGLLFEDEMTWRGAAGNVIFVAKTQEWVADGKRGKVETRLLRAELESRGNYFLRNPSAQSLSPGVVSLVGTGSIGSPAAKLLAQAGVGTLRLFDGDVVEAGNAIRWEIGRAAAGFPKVQALHSMLAHNFPYTKVAPHFVRVGDPRLDPANSARLDAAIFSNTTCILDATASTRVNQYLAEMAQLHSVPYVWMHATNGAWGGLVGIASPDPARCCWMCHLFYLEDGTIEALPHAPDDDVIQPPGCLDPTFTGSQVDLTETTLLATRVVIDQVTASLTGAQPAYTWNVATLCLRDEQGHPQLPVWKSYVLPPHARCPNH</sequence>
<keyword evidence="2" id="KW-0548">Nucleotidyltransferase</keyword>
<dbReference type="Pfam" id="PF00899">
    <property type="entry name" value="ThiF"/>
    <property type="match status" value="1"/>
</dbReference>
<dbReference type="InterPro" id="IPR035985">
    <property type="entry name" value="Ubiquitin-activating_enz"/>
</dbReference>
<protein>
    <submittedName>
        <fullName evidence="2">ThiF family adenylyltransferase</fullName>
    </submittedName>
</protein>
<keyword evidence="2" id="KW-0808">Transferase</keyword>
<name>A0ABT1FCR3_9GAMM</name>
<dbReference type="PANTHER" id="PTHR43267:SF3">
    <property type="entry name" value="THIF PROTEIN"/>
    <property type="match status" value="1"/>
</dbReference>
<accession>A0ABT1FCR3</accession>
<dbReference type="InterPro" id="IPR000594">
    <property type="entry name" value="ThiF_NAD_FAD-bd"/>
</dbReference>
<dbReference type="SUPFAM" id="SSF69572">
    <property type="entry name" value="Activating enzymes of the ubiquitin-like proteins"/>
    <property type="match status" value="1"/>
</dbReference>
<dbReference type="RefSeq" id="WP_253568339.1">
    <property type="nucleotide sequence ID" value="NZ_JAMZEK010000003.1"/>
</dbReference>
<comment type="caution">
    <text evidence="2">The sequence shown here is derived from an EMBL/GenBank/DDBJ whole genome shotgun (WGS) entry which is preliminary data.</text>
</comment>
<dbReference type="EMBL" id="JAMZEK010000003">
    <property type="protein sequence ID" value="MCP1375154.1"/>
    <property type="molecule type" value="Genomic_DNA"/>
</dbReference>
<organism evidence="2 3">
    <name type="scientific">Dyella lutea</name>
    <dbReference type="NCBI Taxonomy" id="2950441"/>
    <lineage>
        <taxon>Bacteria</taxon>
        <taxon>Pseudomonadati</taxon>
        <taxon>Pseudomonadota</taxon>
        <taxon>Gammaproteobacteria</taxon>
        <taxon>Lysobacterales</taxon>
        <taxon>Rhodanobacteraceae</taxon>
        <taxon>Dyella</taxon>
    </lineage>
</organism>
<reference evidence="2 3" key="1">
    <citation type="submission" date="2022-06" db="EMBL/GenBank/DDBJ databases">
        <title>Dyella sp. Sa strain:Sa Genome sequencing.</title>
        <authorList>
            <person name="Park S."/>
        </authorList>
    </citation>
    <scope>NUCLEOTIDE SEQUENCE [LARGE SCALE GENOMIC DNA]</scope>
    <source>
        <strain evidence="2 3">Sa</strain>
    </source>
</reference>
<gene>
    <name evidence="2" type="ORF">NC595_13980</name>
</gene>
<dbReference type="Proteomes" id="UP001204615">
    <property type="component" value="Unassembled WGS sequence"/>
</dbReference>
<evidence type="ECO:0000313" key="2">
    <source>
        <dbReference type="EMBL" id="MCP1375154.1"/>
    </source>
</evidence>
<keyword evidence="3" id="KW-1185">Reference proteome</keyword>
<proteinExistence type="predicted"/>
<evidence type="ECO:0000259" key="1">
    <source>
        <dbReference type="Pfam" id="PF00899"/>
    </source>
</evidence>
<dbReference type="GO" id="GO:0016779">
    <property type="term" value="F:nucleotidyltransferase activity"/>
    <property type="evidence" value="ECO:0007669"/>
    <property type="project" value="UniProtKB-KW"/>
</dbReference>
<dbReference type="InterPro" id="IPR045886">
    <property type="entry name" value="ThiF/MoeB/HesA"/>
</dbReference>
<dbReference type="Gene3D" id="3.40.50.720">
    <property type="entry name" value="NAD(P)-binding Rossmann-like Domain"/>
    <property type="match status" value="1"/>
</dbReference>
<dbReference type="PANTHER" id="PTHR43267">
    <property type="entry name" value="TRNA THREONYLCARBAMOYLADENOSINE DEHYDRATASE"/>
    <property type="match status" value="1"/>
</dbReference>